<evidence type="ECO:0000256" key="7">
    <source>
        <dbReference type="HAMAP-Rule" id="MF_00093"/>
    </source>
</evidence>
<comment type="subcellular location">
    <subcellularLocation>
        <location evidence="2 7">Cytoplasm</location>
    </subcellularLocation>
</comment>
<dbReference type="Gene3D" id="6.10.140.1950">
    <property type="match status" value="1"/>
</dbReference>
<dbReference type="Gene3D" id="3.30.70.1660">
    <property type="match status" value="2"/>
</dbReference>
<dbReference type="SUPFAM" id="SSF75620">
    <property type="entry name" value="Release factor"/>
    <property type="match status" value="1"/>
</dbReference>
<keyword evidence="6 7" id="KW-0648">Protein biosynthesis</keyword>
<name>A0A179D3F5_9BACT</name>
<gene>
    <name evidence="7" type="primary">prfA</name>
    <name evidence="11" type="ORF">TDIS_1913</name>
</gene>
<dbReference type="EMBL" id="LWLG01000018">
    <property type="protein sequence ID" value="OAQ20002.1"/>
    <property type="molecule type" value="Genomic_DNA"/>
</dbReference>
<dbReference type="NCBIfam" id="NF001859">
    <property type="entry name" value="PRK00591.1"/>
    <property type="match status" value="1"/>
</dbReference>
<dbReference type="OrthoDB" id="9806673at2"/>
<comment type="PTM">
    <text evidence="7">Methylated by PrmC. Methylation increases the termination efficiency of RF1.</text>
</comment>
<evidence type="ECO:0000313" key="11">
    <source>
        <dbReference type="EMBL" id="OAQ20002.1"/>
    </source>
</evidence>
<dbReference type="FunFam" id="3.30.70.1660:FF:000002">
    <property type="entry name" value="Peptide chain release factor 1"/>
    <property type="match status" value="1"/>
</dbReference>
<evidence type="ECO:0000256" key="6">
    <source>
        <dbReference type="ARBA" id="ARBA00022917"/>
    </source>
</evidence>
<dbReference type="InterPro" id="IPR000352">
    <property type="entry name" value="Pep_chain_release_fac_I"/>
</dbReference>
<proteinExistence type="inferred from homology"/>
<dbReference type="RefSeq" id="WP_068671653.1">
    <property type="nucleotide sequence ID" value="NZ_LWLG01000018.1"/>
</dbReference>
<dbReference type="Proteomes" id="UP000078390">
    <property type="component" value="Unassembled WGS sequence"/>
</dbReference>
<dbReference type="InterPro" id="IPR005139">
    <property type="entry name" value="PCRF"/>
</dbReference>
<evidence type="ECO:0000256" key="4">
    <source>
        <dbReference type="ARBA" id="ARBA00022481"/>
    </source>
</evidence>
<sequence>MALSELYLTKLAEVERRFAELSEKLSDPELVSDREKYARLAREHAELERIVEAYQEYKKALKEIAENKELLEDGDEEIRELAKEEIKRLSERVEALEKELPLLLLPKDPNDEKSVILEIRAGAGGEEAALFAADLLRMYARYAERQGWKIEVLSANETGLGGFKEVIARIDGLGAYSRLKYESGVHRVQRIPVTESGGRIHTSTVTVAVLPEADEVEIDIKPDELKIETMRASGHGGQHVNRTESAVRITHLPTGITVYCANERSQHQNRATAMKILRARLYEKALREQQEKIQAERRSQVGTGDRSERIRTYNFPQNRVTDHRIGLTLYRLEEILDGDLDEIIDALITHFRTEALKQEEEALLKKAA</sequence>
<reference evidence="11 12" key="1">
    <citation type="submission" date="2016-04" db="EMBL/GenBank/DDBJ databases">
        <title>Genome analysis of Thermosulfurimonas dismutans, the first thermophilic sulfur-disproportionating bacterium of the phylum Thermodesulfobacteria.</title>
        <authorList>
            <person name="Mardanov A.V."/>
            <person name="Beletsky A.V."/>
            <person name="Kadnikov V.V."/>
            <person name="Slobodkin A.I."/>
            <person name="Ravin N.V."/>
        </authorList>
    </citation>
    <scope>NUCLEOTIDE SEQUENCE [LARGE SCALE GENOMIC DNA]</scope>
    <source>
        <strain evidence="11 12">S95</strain>
    </source>
</reference>
<protein>
    <recommendedName>
        <fullName evidence="7 8">Peptide chain release factor 1</fullName>
        <shortName evidence="7">RF-1</shortName>
    </recommendedName>
</protein>
<feature type="modified residue" description="N5-methylglutamine" evidence="7">
    <location>
        <position position="238"/>
    </location>
</feature>
<evidence type="ECO:0000313" key="12">
    <source>
        <dbReference type="Proteomes" id="UP000078390"/>
    </source>
</evidence>
<evidence type="ECO:0000256" key="5">
    <source>
        <dbReference type="ARBA" id="ARBA00022490"/>
    </source>
</evidence>
<evidence type="ECO:0000256" key="3">
    <source>
        <dbReference type="ARBA" id="ARBA00010835"/>
    </source>
</evidence>
<dbReference type="SMART" id="SM00937">
    <property type="entry name" value="PCRF"/>
    <property type="match status" value="1"/>
</dbReference>
<dbReference type="InterPro" id="IPR045853">
    <property type="entry name" value="Pep_chain_release_fac_I_sf"/>
</dbReference>
<dbReference type="Pfam" id="PF00472">
    <property type="entry name" value="RF-1"/>
    <property type="match status" value="1"/>
</dbReference>
<keyword evidence="12" id="KW-1185">Reference proteome</keyword>
<dbReference type="PROSITE" id="PS00745">
    <property type="entry name" value="RF_PROK_I"/>
    <property type="match status" value="1"/>
</dbReference>
<comment type="function">
    <text evidence="1 7">Peptide chain release factor 1 directs the termination of translation in response to the peptide chain termination codons UAG and UAA.</text>
</comment>
<keyword evidence="9" id="KW-0175">Coiled coil</keyword>
<comment type="caution">
    <text evidence="11">The sequence shown here is derived from an EMBL/GenBank/DDBJ whole genome shotgun (WGS) entry which is preliminary data.</text>
</comment>
<dbReference type="InterPro" id="IPR004373">
    <property type="entry name" value="RF-1"/>
</dbReference>
<evidence type="ECO:0000256" key="1">
    <source>
        <dbReference type="ARBA" id="ARBA00002986"/>
    </source>
</evidence>
<dbReference type="AlphaFoldDB" id="A0A179D3F5"/>
<feature type="domain" description="Prokaryotic-type class I peptide chain release factors" evidence="10">
    <location>
        <begin position="231"/>
        <end position="247"/>
    </location>
</feature>
<accession>A0A179D3F5</accession>
<evidence type="ECO:0000259" key="10">
    <source>
        <dbReference type="PROSITE" id="PS00745"/>
    </source>
</evidence>
<dbReference type="FunFam" id="3.30.160.20:FF:000004">
    <property type="entry name" value="Peptide chain release factor 1"/>
    <property type="match status" value="1"/>
</dbReference>
<evidence type="ECO:0000256" key="8">
    <source>
        <dbReference type="NCBIfam" id="TIGR00019"/>
    </source>
</evidence>
<dbReference type="PANTHER" id="PTHR43804:SF7">
    <property type="entry name" value="LD18447P"/>
    <property type="match status" value="1"/>
</dbReference>
<dbReference type="PANTHER" id="PTHR43804">
    <property type="entry name" value="LD18447P"/>
    <property type="match status" value="1"/>
</dbReference>
<comment type="similarity">
    <text evidence="3 7">Belongs to the prokaryotic/mitochondrial release factor family.</text>
</comment>
<dbReference type="GO" id="GO:0005829">
    <property type="term" value="C:cytosol"/>
    <property type="evidence" value="ECO:0007669"/>
    <property type="project" value="UniProtKB-ARBA"/>
</dbReference>
<dbReference type="NCBIfam" id="TIGR00019">
    <property type="entry name" value="prfA"/>
    <property type="match status" value="1"/>
</dbReference>
<evidence type="ECO:0000256" key="2">
    <source>
        <dbReference type="ARBA" id="ARBA00004496"/>
    </source>
</evidence>
<dbReference type="STRING" id="999894.TDIS_1913"/>
<organism evidence="11 12">
    <name type="scientific">Thermosulfurimonas dismutans</name>
    <dbReference type="NCBI Taxonomy" id="999894"/>
    <lineage>
        <taxon>Bacteria</taxon>
        <taxon>Pseudomonadati</taxon>
        <taxon>Thermodesulfobacteriota</taxon>
        <taxon>Thermodesulfobacteria</taxon>
        <taxon>Thermodesulfobacteriales</taxon>
        <taxon>Thermodesulfobacteriaceae</taxon>
        <taxon>Thermosulfurimonas</taxon>
    </lineage>
</organism>
<dbReference type="InterPro" id="IPR050057">
    <property type="entry name" value="Prokaryotic/Mito_RF"/>
</dbReference>
<dbReference type="FunFam" id="3.30.70.1660:FF:000004">
    <property type="entry name" value="Peptide chain release factor 1"/>
    <property type="match status" value="1"/>
</dbReference>
<dbReference type="GO" id="GO:0016149">
    <property type="term" value="F:translation release factor activity, codon specific"/>
    <property type="evidence" value="ECO:0007669"/>
    <property type="project" value="UniProtKB-UniRule"/>
</dbReference>
<dbReference type="Gene3D" id="3.30.160.20">
    <property type="match status" value="1"/>
</dbReference>
<evidence type="ECO:0000256" key="9">
    <source>
        <dbReference type="SAM" id="Coils"/>
    </source>
</evidence>
<dbReference type="HAMAP" id="MF_00093">
    <property type="entry name" value="Rel_fac_1"/>
    <property type="match status" value="1"/>
</dbReference>
<keyword evidence="4 7" id="KW-0488">Methylation</keyword>
<dbReference type="PATRIC" id="fig|999894.6.peg.1913"/>
<keyword evidence="5 7" id="KW-0963">Cytoplasm</keyword>
<dbReference type="Pfam" id="PF03462">
    <property type="entry name" value="PCRF"/>
    <property type="match status" value="1"/>
</dbReference>
<feature type="coiled-coil region" evidence="9">
    <location>
        <begin position="37"/>
        <end position="99"/>
    </location>
</feature>